<dbReference type="CDD" id="cd18791">
    <property type="entry name" value="SF2_C_RHA"/>
    <property type="match status" value="1"/>
</dbReference>
<protein>
    <submittedName>
        <fullName evidence="5">Pre-mRNA-splicing factor ATP-dependent RNA helicase DHX32</fullName>
    </submittedName>
</protein>
<proteinExistence type="predicted"/>
<sequence>MSSLREEMDEEELEHPNASPEKRYFPESLDSSDGDEEGVLACEDLELNPFDGLPYSSRYYKLLKEREELPIWKEKYSFMESLLQNQVVLVSGDSKWGKSSQILMGISCMWQLMERTRQLAPHQRCCCGSCLARLATMRPLNAPALTSELNLTGGFWLGLSRTGTEGMRSLWFCNDKHPTTALPTTAFPTPPLPIPTLPTPPLPTPGLPAVYQHIRIYSKVPQWCAEYCLSVHYQHGGVICTQVHKQTAVQLALRVADEMDVNIGHEVGYVIPFENCCTSETILRYCTDDMLQREMMSNPFLGSYGVIVLDDVHERSLATDVLLGLLKDVLLARPELKLIINCSPLLISKLSSYYGNVPLIEVSNKHPVEVVYLSGAQKGSFESVVRLIFEIHRSGEKGDVVVFLACEQIILNACRCKAAAVATVTASCPPYSSSAKKDIEKTYEIVCQEGSNLNPDVGELVVIPLYPKEKCSLFRPLDETEKRCQVIQRRVVLTTSCGESLIWSHTVKFVIDVGLERRQVYNPRIRANSLVLQPISQSQAEIRKQLLGSSPSGKLFCLYTEEFASKDMRPLKPAEMQEANLTSMVLFMKRVDIAGLGRCDFMNRPAPESLMQALEDLDYLAALDNDGNLSEFGIIMSEFPLDPQLSKSILASCEFDCVDEMLTIAAMVTAPSCFLHGPHGAEEAAVTCWKTFLHPEGDHFTLINVYNAYQDTVLNSANEHCVETWCQDCFLSCSALRMADAIRAELLEIIKRIELPYAEPAFGSKENGLNIKKALLSGYFMQIARDVDGSGNYLMLTHKQVAQLHPLSSYSITKKMPEWVLFHQFSISENNYIRVASAVSPELFMQLVPQYYFSNLPPSESKDILQQAADHLPTTAGNKDQDVCDKCPEAAEQRCTIQ</sequence>
<feature type="region of interest" description="Disordered" evidence="3">
    <location>
        <begin position="1"/>
        <end position="35"/>
    </location>
</feature>
<name>A0ABQ0F0T5_APOSI</name>
<dbReference type="InterPro" id="IPR011709">
    <property type="entry name" value="DEAD-box_helicase_OB_fold"/>
</dbReference>
<dbReference type="PANTHER" id="PTHR18934">
    <property type="entry name" value="ATP-DEPENDENT RNA HELICASE"/>
    <property type="match status" value="1"/>
</dbReference>
<dbReference type="Gene3D" id="1.20.120.1080">
    <property type="match status" value="1"/>
</dbReference>
<dbReference type="SMART" id="SM00847">
    <property type="entry name" value="HA2"/>
    <property type="match status" value="1"/>
</dbReference>
<dbReference type="InterPro" id="IPR027417">
    <property type="entry name" value="P-loop_NTPase"/>
</dbReference>
<dbReference type="Proteomes" id="UP001623349">
    <property type="component" value="Unassembled WGS sequence"/>
</dbReference>
<comment type="caution">
    <text evidence="5">The sequence shown here is derived from an EMBL/GenBank/DDBJ whole genome shotgun (WGS) entry which is preliminary data.</text>
</comment>
<dbReference type="Gene3D" id="3.40.50.300">
    <property type="entry name" value="P-loop containing nucleotide triphosphate hydrolases"/>
    <property type="match status" value="3"/>
</dbReference>
<evidence type="ECO:0000313" key="5">
    <source>
        <dbReference type="EMBL" id="GAB1292815.1"/>
    </source>
</evidence>
<dbReference type="Pfam" id="PF21010">
    <property type="entry name" value="HA2_C"/>
    <property type="match status" value="1"/>
</dbReference>
<evidence type="ECO:0000259" key="4">
    <source>
        <dbReference type="SMART" id="SM00847"/>
    </source>
</evidence>
<keyword evidence="2" id="KW-0067">ATP-binding</keyword>
<gene>
    <name evidence="5" type="ORF">APTSU1_000804600</name>
</gene>
<evidence type="ECO:0000256" key="2">
    <source>
        <dbReference type="ARBA" id="ARBA00022840"/>
    </source>
</evidence>
<feature type="domain" description="Helicase-associated" evidence="4">
    <location>
        <begin position="612"/>
        <end position="703"/>
    </location>
</feature>
<dbReference type="SUPFAM" id="SSF52540">
    <property type="entry name" value="P-loop containing nucleoside triphosphate hydrolases"/>
    <property type="match status" value="1"/>
</dbReference>
<keyword evidence="5" id="KW-0378">Hydrolase</keyword>
<dbReference type="InterPro" id="IPR048333">
    <property type="entry name" value="HA2_WH"/>
</dbReference>
<dbReference type="Pfam" id="PF07717">
    <property type="entry name" value="OB_NTP_bind"/>
    <property type="match status" value="1"/>
</dbReference>
<evidence type="ECO:0000256" key="3">
    <source>
        <dbReference type="SAM" id="MobiDB-lite"/>
    </source>
</evidence>
<keyword evidence="6" id="KW-1185">Reference proteome</keyword>
<dbReference type="GO" id="GO:0004386">
    <property type="term" value="F:helicase activity"/>
    <property type="evidence" value="ECO:0007669"/>
    <property type="project" value="UniProtKB-KW"/>
</dbReference>
<dbReference type="EMBL" id="BAAFST010000007">
    <property type="protein sequence ID" value="GAB1292815.1"/>
    <property type="molecule type" value="Genomic_DNA"/>
</dbReference>
<dbReference type="PANTHER" id="PTHR18934:SF88">
    <property type="entry name" value="PRE-MRNA-SPLICING FACTOR ATP-DEPENDENT RNA HELICASE DHX32-RELATED"/>
    <property type="match status" value="1"/>
</dbReference>
<keyword evidence="1" id="KW-0547">Nucleotide-binding</keyword>
<reference evidence="5 6" key="1">
    <citation type="submission" date="2024-08" db="EMBL/GenBank/DDBJ databases">
        <title>The draft genome of Apodemus speciosus.</title>
        <authorList>
            <person name="Nabeshima K."/>
            <person name="Suzuki S."/>
            <person name="Onuma M."/>
        </authorList>
    </citation>
    <scope>NUCLEOTIDE SEQUENCE [LARGE SCALE GENOMIC DNA]</scope>
    <source>
        <strain evidence="5">IB14-021</strain>
    </source>
</reference>
<evidence type="ECO:0000256" key="1">
    <source>
        <dbReference type="ARBA" id="ARBA00022741"/>
    </source>
</evidence>
<keyword evidence="5" id="KW-0347">Helicase</keyword>
<organism evidence="5 6">
    <name type="scientific">Apodemus speciosus</name>
    <name type="common">Large Japanese field mouse</name>
    <dbReference type="NCBI Taxonomy" id="105296"/>
    <lineage>
        <taxon>Eukaryota</taxon>
        <taxon>Metazoa</taxon>
        <taxon>Chordata</taxon>
        <taxon>Craniata</taxon>
        <taxon>Vertebrata</taxon>
        <taxon>Euteleostomi</taxon>
        <taxon>Mammalia</taxon>
        <taxon>Eutheria</taxon>
        <taxon>Euarchontoglires</taxon>
        <taxon>Glires</taxon>
        <taxon>Rodentia</taxon>
        <taxon>Myomorpha</taxon>
        <taxon>Muroidea</taxon>
        <taxon>Muridae</taxon>
        <taxon>Murinae</taxon>
        <taxon>Apodemus</taxon>
    </lineage>
</organism>
<dbReference type="Pfam" id="PF04408">
    <property type="entry name" value="WHD_HA2"/>
    <property type="match status" value="1"/>
</dbReference>
<dbReference type="InterPro" id="IPR007502">
    <property type="entry name" value="Helicase-assoc_dom"/>
</dbReference>
<evidence type="ECO:0000313" key="6">
    <source>
        <dbReference type="Proteomes" id="UP001623349"/>
    </source>
</evidence>
<accession>A0ABQ0F0T5</accession>